<keyword evidence="2 5" id="KW-0436">Ligase</keyword>
<protein>
    <submittedName>
        <fullName evidence="5">Fatty-acyl-CoA synthase</fullName>
        <ecNumber evidence="5">6.2.1.-</ecNumber>
    </submittedName>
</protein>
<evidence type="ECO:0000256" key="2">
    <source>
        <dbReference type="ARBA" id="ARBA00022598"/>
    </source>
</evidence>
<accession>A0A7W5CBZ8</accession>
<dbReference type="InterPro" id="IPR042099">
    <property type="entry name" value="ANL_N_sf"/>
</dbReference>
<evidence type="ECO:0000313" key="6">
    <source>
        <dbReference type="Proteomes" id="UP000518605"/>
    </source>
</evidence>
<dbReference type="Pfam" id="PF13193">
    <property type="entry name" value="AMP-binding_C"/>
    <property type="match status" value="1"/>
</dbReference>
<dbReference type="CDD" id="cd04433">
    <property type="entry name" value="AFD_class_I"/>
    <property type="match status" value="1"/>
</dbReference>
<dbReference type="PROSITE" id="PS00455">
    <property type="entry name" value="AMP_BINDING"/>
    <property type="match status" value="1"/>
</dbReference>
<dbReference type="Gene3D" id="3.40.50.12780">
    <property type="entry name" value="N-terminal domain of ligase-like"/>
    <property type="match status" value="1"/>
</dbReference>
<dbReference type="Proteomes" id="UP000518605">
    <property type="component" value="Unassembled WGS sequence"/>
</dbReference>
<dbReference type="InterPro" id="IPR020845">
    <property type="entry name" value="AMP-binding_CS"/>
</dbReference>
<reference evidence="5 6" key="1">
    <citation type="submission" date="2020-08" db="EMBL/GenBank/DDBJ databases">
        <title>Genomic Encyclopedia of Type Strains, Phase III (KMG-III): the genomes of soil and plant-associated and newly described type strains.</title>
        <authorList>
            <person name="Whitman W."/>
        </authorList>
    </citation>
    <scope>NUCLEOTIDE SEQUENCE [LARGE SCALE GENOMIC DNA]</scope>
    <source>
        <strain evidence="5 6">CECT 8234</strain>
    </source>
</reference>
<dbReference type="EMBL" id="JACHXW010000019">
    <property type="protein sequence ID" value="MBB3154918.1"/>
    <property type="molecule type" value="Genomic_DNA"/>
</dbReference>
<dbReference type="Pfam" id="PF00501">
    <property type="entry name" value="AMP-binding"/>
    <property type="match status" value="1"/>
</dbReference>
<organism evidence="5 6">
    <name type="scientific">Paenibacillus endophyticus</name>
    <dbReference type="NCBI Taxonomy" id="1294268"/>
    <lineage>
        <taxon>Bacteria</taxon>
        <taxon>Bacillati</taxon>
        <taxon>Bacillota</taxon>
        <taxon>Bacilli</taxon>
        <taxon>Bacillales</taxon>
        <taxon>Paenibacillaceae</taxon>
        <taxon>Paenibacillus</taxon>
    </lineage>
</organism>
<dbReference type="InterPro" id="IPR025110">
    <property type="entry name" value="AMP-bd_C"/>
</dbReference>
<gene>
    <name evidence="5" type="ORF">FHS16_005000</name>
</gene>
<dbReference type="EC" id="6.2.1.-" evidence="5"/>
<proteinExistence type="inferred from homology"/>
<feature type="domain" description="AMP-dependent synthetase/ligase" evidence="3">
    <location>
        <begin position="101"/>
        <end position="296"/>
    </location>
</feature>
<sequence length="426" mass="45948">MLQVNRNKISVAEHERNWHAYLRLPHLQKPQGKRFALCISDAAQLISLVLFLKEHGSSILLMHGGMPLEAALTTSEGAGCAGLIYQEPATYFANNGSAAVITDNKAKIYQFSSGTTGHPKLIGRSWDIIQDEIASYNEAIGLSAEVVPIVLTPVTHSYGLLCGVLASLARGAEPIVVTNANPKLTLALIRDFPDHIVYGVPAQLQTIAALSHGQAKLNKLMSSGMPMSVRAFEQLGQTGSKLLQQYGCSEAGCISLSTGMRSAHDLGLPLRKWKVSVASTEGESLMKGTRTPAELVAESAELTVRTGDLGLVHADGTLTYVSRLDDVINVGGLKVYPLEVEAVIAAMPGIRENVIYRGNHPIAGDKVRCMAVAEEKIQPESVREWCLKRLPAYKVPLEITLVSEIPKGATGKISRRQLELEEAVQC</sequence>
<evidence type="ECO:0000259" key="3">
    <source>
        <dbReference type="Pfam" id="PF00501"/>
    </source>
</evidence>
<dbReference type="InterPro" id="IPR000873">
    <property type="entry name" value="AMP-dep_synth/lig_dom"/>
</dbReference>
<dbReference type="InterPro" id="IPR045851">
    <property type="entry name" value="AMP-bd_C_sf"/>
</dbReference>
<evidence type="ECO:0000256" key="1">
    <source>
        <dbReference type="ARBA" id="ARBA00006432"/>
    </source>
</evidence>
<dbReference type="AlphaFoldDB" id="A0A7W5CBZ8"/>
<dbReference type="PANTHER" id="PTHR43201">
    <property type="entry name" value="ACYL-COA SYNTHETASE"/>
    <property type="match status" value="1"/>
</dbReference>
<comment type="similarity">
    <text evidence="1">Belongs to the ATP-dependent AMP-binding enzyme family.</text>
</comment>
<evidence type="ECO:0000259" key="4">
    <source>
        <dbReference type="Pfam" id="PF13193"/>
    </source>
</evidence>
<dbReference type="Gene3D" id="3.30.300.30">
    <property type="match status" value="1"/>
</dbReference>
<dbReference type="PANTHER" id="PTHR43201:SF5">
    <property type="entry name" value="MEDIUM-CHAIN ACYL-COA LIGASE ACSF2, MITOCHONDRIAL"/>
    <property type="match status" value="1"/>
</dbReference>
<comment type="caution">
    <text evidence="5">The sequence shown here is derived from an EMBL/GenBank/DDBJ whole genome shotgun (WGS) entry which is preliminary data.</text>
</comment>
<dbReference type="SUPFAM" id="SSF56801">
    <property type="entry name" value="Acetyl-CoA synthetase-like"/>
    <property type="match status" value="1"/>
</dbReference>
<feature type="domain" description="AMP-binding enzyme C-terminal" evidence="4">
    <location>
        <begin position="339"/>
        <end position="412"/>
    </location>
</feature>
<dbReference type="GO" id="GO:0031956">
    <property type="term" value="F:medium-chain fatty acid-CoA ligase activity"/>
    <property type="evidence" value="ECO:0007669"/>
    <property type="project" value="TreeGrafter"/>
</dbReference>
<dbReference type="GO" id="GO:0006631">
    <property type="term" value="P:fatty acid metabolic process"/>
    <property type="evidence" value="ECO:0007669"/>
    <property type="project" value="TreeGrafter"/>
</dbReference>
<dbReference type="RefSeq" id="WP_183569105.1">
    <property type="nucleotide sequence ID" value="NZ_CBCSLB010000019.1"/>
</dbReference>
<evidence type="ECO:0000313" key="5">
    <source>
        <dbReference type="EMBL" id="MBB3154918.1"/>
    </source>
</evidence>
<name>A0A7W5CBZ8_9BACL</name>
<keyword evidence="6" id="KW-1185">Reference proteome</keyword>